<dbReference type="GO" id="GO:0005634">
    <property type="term" value="C:nucleus"/>
    <property type="evidence" value="ECO:0007669"/>
    <property type="project" value="UniProtKB-SubCell"/>
</dbReference>
<evidence type="ECO:0000313" key="11">
    <source>
        <dbReference type="EnsemblPlants" id="AES64803"/>
    </source>
</evidence>
<dbReference type="SMART" id="SM00028">
    <property type="entry name" value="TPR"/>
    <property type="match status" value="2"/>
</dbReference>
<keyword evidence="4" id="KW-0175">Coiled coil</keyword>
<reference evidence="13" key="4">
    <citation type="journal article" date="2018" name="Nat. Plants">
        <title>Whole-genome landscape of Medicago truncatula symbiotic genes.</title>
        <authorList>
            <person name="Pecrix Y."/>
            <person name="Staton S.E."/>
            <person name="Sallet E."/>
            <person name="Lelandais-Briere C."/>
            <person name="Moreau S."/>
            <person name="Carrere S."/>
            <person name="Blein T."/>
            <person name="Jardinaud M.F."/>
            <person name="Latrasse D."/>
            <person name="Zouine M."/>
            <person name="Zahm M."/>
            <person name="Kreplak J."/>
            <person name="Mayjonade B."/>
            <person name="Satge C."/>
            <person name="Perez M."/>
            <person name="Cauet S."/>
            <person name="Marande W."/>
            <person name="Chantry-Darmon C."/>
            <person name="Lopez-Roques C."/>
            <person name="Bouchez O."/>
            <person name="Berard A."/>
            <person name="Debelle F."/>
            <person name="Munos S."/>
            <person name="Bendahmane A."/>
            <person name="Berges H."/>
            <person name="Niebel A."/>
            <person name="Buitink J."/>
            <person name="Frugier F."/>
            <person name="Benhamed M."/>
            <person name="Crespi M."/>
            <person name="Gouzy J."/>
            <person name="Gamas P."/>
        </authorList>
    </citation>
    <scope>NUCLEOTIDE SEQUENCE [LARGE SCALE GENOMIC DNA]</scope>
    <source>
        <strain evidence="13">cv. Jemalong A17</strain>
    </source>
</reference>
<reference evidence="11" key="3">
    <citation type="submission" date="2015-04" db="UniProtKB">
        <authorList>
            <consortium name="EnsemblPlants"/>
        </authorList>
    </citation>
    <scope>IDENTIFICATION</scope>
    <source>
        <strain evidence="11">cv. Jemalong A17</strain>
    </source>
</reference>
<dbReference type="KEGG" id="mtr:11417441"/>
<proteinExistence type="inferred from homology"/>
<dbReference type="EMBL" id="PSQE01000002">
    <property type="protein sequence ID" value="RHN72893.1"/>
    <property type="molecule type" value="Genomic_DNA"/>
</dbReference>
<feature type="region of interest" description="Disordered" evidence="8">
    <location>
        <begin position="399"/>
        <end position="418"/>
    </location>
</feature>
<dbReference type="PROSITE" id="PS50005">
    <property type="entry name" value="TPR"/>
    <property type="match status" value="1"/>
</dbReference>
<organism evidence="9 12">
    <name type="scientific">Medicago truncatula</name>
    <name type="common">Barrel medic</name>
    <name type="synonym">Medicago tribuloides</name>
    <dbReference type="NCBI Taxonomy" id="3880"/>
    <lineage>
        <taxon>Eukaryota</taxon>
        <taxon>Viridiplantae</taxon>
        <taxon>Streptophyta</taxon>
        <taxon>Embryophyta</taxon>
        <taxon>Tracheophyta</taxon>
        <taxon>Spermatophyta</taxon>
        <taxon>Magnoliopsida</taxon>
        <taxon>eudicotyledons</taxon>
        <taxon>Gunneridae</taxon>
        <taxon>Pentapetalae</taxon>
        <taxon>rosids</taxon>
        <taxon>fabids</taxon>
        <taxon>Fabales</taxon>
        <taxon>Fabaceae</taxon>
        <taxon>Papilionoideae</taxon>
        <taxon>50 kb inversion clade</taxon>
        <taxon>NPAAA clade</taxon>
        <taxon>Hologalegina</taxon>
        <taxon>IRL clade</taxon>
        <taxon>Trifolieae</taxon>
        <taxon>Medicago</taxon>
    </lineage>
</organism>
<dbReference type="Proteomes" id="UP000002051">
    <property type="component" value="Chromosome 2"/>
</dbReference>
<protein>
    <submittedName>
        <fullName evidence="10">Putative acetyltransferase A, auxiliary subunit</fullName>
    </submittedName>
    <submittedName>
        <fullName evidence="9">TPR repeat protein, putative</fullName>
    </submittedName>
</protein>
<feature type="compositionally biased region" description="Polar residues" evidence="8">
    <location>
        <begin position="304"/>
        <end position="338"/>
    </location>
</feature>
<gene>
    <name evidence="11" type="primary">11417441</name>
    <name evidence="9" type="ordered locus">MTR_2g030510</name>
    <name evidence="10" type="ORF">MtrunA17_Chr2g0292681</name>
</gene>
<dbReference type="PaxDb" id="3880-AES64803"/>
<dbReference type="AlphaFoldDB" id="G7IKX2"/>
<feature type="repeat" description="TPR" evidence="7">
    <location>
        <begin position="191"/>
        <end position="224"/>
    </location>
</feature>
<accession>G7IKX2</accession>
<dbReference type="OMA" id="RETWGDV"/>
<reference evidence="10" key="5">
    <citation type="journal article" date="2018" name="Nat. Plants">
        <title>Whole-genome landscape of Medicago truncatula symbiotic genes.</title>
        <authorList>
            <person name="Pecrix Y."/>
            <person name="Gamas P."/>
            <person name="Carrere S."/>
        </authorList>
    </citation>
    <scope>NUCLEOTIDE SEQUENCE</scope>
    <source>
        <tissue evidence="10">Leaves</tissue>
    </source>
</reference>
<dbReference type="PANTHER" id="PTHR36326:SF4">
    <property type="entry name" value="PROTEIN POLLENLESS 3-LIKE 1"/>
    <property type="match status" value="1"/>
</dbReference>
<dbReference type="InterPro" id="IPR019734">
    <property type="entry name" value="TPR_rpt"/>
</dbReference>
<reference evidence="9 12" key="1">
    <citation type="journal article" date="2011" name="Nature">
        <title>The Medicago genome provides insight into the evolution of rhizobial symbioses.</title>
        <authorList>
            <person name="Young N.D."/>
            <person name="Debelle F."/>
            <person name="Oldroyd G.E."/>
            <person name="Geurts R."/>
            <person name="Cannon S.B."/>
            <person name="Udvardi M.K."/>
            <person name="Benedito V.A."/>
            <person name="Mayer K.F."/>
            <person name="Gouzy J."/>
            <person name="Schoof H."/>
            <person name="Van de Peer Y."/>
            <person name="Proost S."/>
            <person name="Cook D.R."/>
            <person name="Meyers B.C."/>
            <person name="Spannagl M."/>
            <person name="Cheung F."/>
            <person name="De Mita S."/>
            <person name="Krishnakumar V."/>
            <person name="Gundlach H."/>
            <person name="Zhou S."/>
            <person name="Mudge J."/>
            <person name="Bharti A.K."/>
            <person name="Murray J.D."/>
            <person name="Naoumkina M.A."/>
            <person name="Rosen B."/>
            <person name="Silverstein K.A."/>
            <person name="Tang H."/>
            <person name="Rombauts S."/>
            <person name="Zhao P.X."/>
            <person name="Zhou P."/>
            <person name="Barbe V."/>
            <person name="Bardou P."/>
            <person name="Bechner M."/>
            <person name="Bellec A."/>
            <person name="Berger A."/>
            <person name="Berges H."/>
            <person name="Bidwell S."/>
            <person name="Bisseling T."/>
            <person name="Choisne N."/>
            <person name="Couloux A."/>
            <person name="Denny R."/>
            <person name="Deshpande S."/>
            <person name="Dai X."/>
            <person name="Doyle J.J."/>
            <person name="Dudez A.M."/>
            <person name="Farmer A.D."/>
            <person name="Fouteau S."/>
            <person name="Franken C."/>
            <person name="Gibelin C."/>
            <person name="Gish J."/>
            <person name="Goldstein S."/>
            <person name="Gonzalez A.J."/>
            <person name="Green P.J."/>
            <person name="Hallab A."/>
            <person name="Hartog M."/>
            <person name="Hua A."/>
            <person name="Humphray S.J."/>
            <person name="Jeong D.H."/>
            <person name="Jing Y."/>
            <person name="Jocker A."/>
            <person name="Kenton S.M."/>
            <person name="Kim D.J."/>
            <person name="Klee K."/>
            <person name="Lai H."/>
            <person name="Lang C."/>
            <person name="Lin S."/>
            <person name="Macmil S.L."/>
            <person name="Magdelenat G."/>
            <person name="Matthews L."/>
            <person name="McCorrison J."/>
            <person name="Monaghan E.L."/>
            <person name="Mun J.H."/>
            <person name="Najar F.Z."/>
            <person name="Nicholson C."/>
            <person name="Noirot C."/>
            <person name="O'Bleness M."/>
            <person name="Paule C.R."/>
            <person name="Poulain J."/>
            <person name="Prion F."/>
            <person name="Qin B."/>
            <person name="Qu C."/>
            <person name="Retzel E.F."/>
            <person name="Riddle C."/>
            <person name="Sallet E."/>
            <person name="Samain S."/>
            <person name="Samson N."/>
            <person name="Sanders I."/>
            <person name="Saurat O."/>
            <person name="Scarpelli C."/>
            <person name="Schiex T."/>
            <person name="Segurens B."/>
            <person name="Severin A.J."/>
            <person name="Sherrier D.J."/>
            <person name="Shi R."/>
            <person name="Sims S."/>
            <person name="Singer S.R."/>
            <person name="Sinharoy S."/>
            <person name="Sterck L."/>
            <person name="Viollet A."/>
            <person name="Wang B.B."/>
            <person name="Wang K."/>
            <person name="Wang M."/>
            <person name="Wang X."/>
            <person name="Warfsmann J."/>
            <person name="Weissenbach J."/>
            <person name="White D.D."/>
            <person name="White J.D."/>
            <person name="Wiley G.B."/>
            <person name="Wincker P."/>
            <person name="Xing Y."/>
            <person name="Yang L."/>
            <person name="Yao Z."/>
            <person name="Ying F."/>
            <person name="Zhai J."/>
            <person name="Zhou L."/>
            <person name="Zuber A."/>
            <person name="Denarie J."/>
            <person name="Dixon R.A."/>
            <person name="May G.D."/>
            <person name="Schwartz D.C."/>
            <person name="Rogers J."/>
            <person name="Quetier F."/>
            <person name="Town C.D."/>
            <person name="Roe B.A."/>
        </authorList>
    </citation>
    <scope>NUCLEOTIDE SEQUENCE [LARGE SCALE GENOMIC DNA]</scope>
    <source>
        <strain evidence="9">A17</strain>
        <strain evidence="11 12">cv. Jemalong A17</strain>
    </source>
</reference>
<keyword evidence="12" id="KW-1185">Reference proteome</keyword>
<evidence type="ECO:0000256" key="1">
    <source>
        <dbReference type="ARBA" id="ARBA00004123"/>
    </source>
</evidence>
<keyword evidence="2" id="KW-0677">Repeat</keyword>
<evidence type="ECO:0000256" key="7">
    <source>
        <dbReference type="PROSITE-ProRule" id="PRU00339"/>
    </source>
</evidence>
<feature type="compositionally biased region" description="Polar residues" evidence="8">
    <location>
        <begin position="377"/>
        <end position="387"/>
    </location>
</feature>
<evidence type="ECO:0000313" key="9">
    <source>
        <dbReference type="EMBL" id="AES64803.1"/>
    </source>
</evidence>
<dbReference type="PANTHER" id="PTHR36326">
    <property type="entry name" value="PROTEIN POLLENLESS 3-LIKE 2"/>
    <property type="match status" value="1"/>
</dbReference>
<dbReference type="InterPro" id="IPR044961">
    <property type="entry name" value="MS5/SDI1"/>
</dbReference>
<comment type="subcellular location">
    <subcellularLocation>
        <location evidence="1">Nucleus</location>
    </subcellularLocation>
</comment>
<reference evidence="9 12" key="2">
    <citation type="journal article" date="2014" name="BMC Genomics">
        <title>An improved genome release (version Mt4.0) for the model legume Medicago truncatula.</title>
        <authorList>
            <person name="Tang H."/>
            <person name="Krishnakumar V."/>
            <person name="Bidwell S."/>
            <person name="Rosen B."/>
            <person name="Chan A."/>
            <person name="Zhou S."/>
            <person name="Gentzbittel L."/>
            <person name="Childs K.L."/>
            <person name="Yandell M."/>
            <person name="Gundlach H."/>
            <person name="Mayer K.F."/>
            <person name="Schwartz D.C."/>
            <person name="Town C.D."/>
        </authorList>
    </citation>
    <scope>GENOME REANNOTATION</scope>
    <source>
        <strain evidence="11 12">cv. Jemalong A17</strain>
    </source>
</reference>
<evidence type="ECO:0000256" key="6">
    <source>
        <dbReference type="ARBA" id="ARBA00025750"/>
    </source>
</evidence>
<keyword evidence="10" id="KW-0808">Transferase</keyword>
<dbReference type="Gene3D" id="1.25.40.10">
    <property type="entry name" value="Tetratricopeptide repeat domain"/>
    <property type="match status" value="1"/>
</dbReference>
<feature type="region of interest" description="Disordered" evidence="8">
    <location>
        <begin position="1"/>
        <end position="40"/>
    </location>
</feature>
<feature type="compositionally biased region" description="Polar residues" evidence="8">
    <location>
        <begin position="402"/>
        <end position="418"/>
    </location>
</feature>
<dbReference type="HOGENOM" id="CLU_013792_0_0_1"/>
<dbReference type="Proteomes" id="UP000265566">
    <property type="component" value="Chromosome 2"/>
</dbReference>
<dbReference type="EMBL" id="CM001218">
    <property type="protein sequence ID" value="AES64803.1"/>
    <property type="molecule type" value="Genomic_DNA"/>
</dbReference>
<evidence type="ECO:0000256" key="3">
    <source>
        <dbReference type="ARBA" id="ARBA00022803"/>
    </source>
</evidence>
<evidence type="ECO:0000313" key="13">
    <source>
        <dbReference type="Proteomes" id="UP000265566"/>
    </source>
</evidence>
<sequence>MTFERNSPARCYMTPPSSSSSWKSRPVRSPTVPFSERKKSPAASVSKDDLFHVIHKVPSGDSPYVKAKQVQLVDKDPGKAISLFWAAINAGDRVESALKDMALVMKQLNRSDEAIEAIKSFRHLCPSDSQESLDNILVELYKRSGRVDEEIGMLHQKLKQIEDGMTYVGRTTKHARSQGKKIQISAEQEISRILGNLAWAYLQKGDYKTAEEHYRKALSFEVDRNKQCNLAICLMQMNKVTEARFLLQAVTAATKNRKMDDSFVKSYERATQMLQEMESTAPSVDSVKDKGDNKFNETERFSGRNMSSPYSTPNLESSNGKTTGTVKSRTENNRSLTSDAKDSHHSHARRRLYESLDPAKSDPKVPPYTKPKRPSWGFNSHSDSKPSFVSYPNEKAPYIIKPNSTQNGFSPRTATNWRTRTPEGDAAIVKYGPTTTVKQGNKTTVFSSGSIYPLNTEAAMKFTKNDNNNKFTVTNEFAASVDTKDQNQDKKLAKKSWADMVEEEQQSEEYELFYKGYTNFDAQVFQNENENSNIVYQPPSRRSHYETESLNQNLEFMNLKDGYNAAPVNDTWLRNPTVRRSLFTNAEMTNERDVFSGEEKRTRRARLQVFQDITSSS</sequence>
<dbReference type="eggNOG" id="ENOG502QQBN">
    <property type="taxonomic scope" value="Eukaryota"/>
</dbReference>
<dbReference type="STRING" id="3880.G7IKX2"/>
<name>G7IKX2_MEDTR</name>
<feature type="compositionally biased region" description="Basic and acidic residues" evidence="8">
    <location>
        <begin position="339"/>
        <end position="363"/>
    </location>
</feature>
<evidence type="ECO:0000313" key="10">
    <source>
        <dbReference type="EMBL" id="RHN72893.1"/>
    </source>
</evidence>
<dbReference type="OrthoDB" id="1620277at2759"/>
<evidence type="ECO:0000313" key="12">
    <source>
        <dbReference type="Proteomes" id="UP000002051"/>
    </source>
</evidence>
<feature type="compositionally biased region" description="Basic and acidic residues" evidence="8">
    <location>
        <begin position="286"/>
        <end position="302"/>
    </location>
</feature>
<feature type="compositionally biased region" description="Low complexity" evidence="8">
    <location>
        <begin position="15"/>
        <end position="30"/>
    </location>
</feature>
<evidence type="ECO:0000256" key="8">
    <source>
        <dbReference type="SAM" id="MobiDB-lite"/>
    </source>
</evidence>
<dbReference type="InterPro" id="IPR011990">
    <property type="entry name" value="TPR-like_helical_dom_sf"/>
</dbReference>
<evidence type="ECO:0000256" key="5">
    <source>
        <dbReference type="ARBA" id="ARBA00023242"/>
    </source>
</evidence>
<keyword evidence="3 7" id="KW-0802">TPR repeat</keyword>
<keyword evidence="5" id="KW-0539">Nucleus</keyword>
<dbReference type="Gramene" id="rna8659">
    <property type="protein sequence ID" value="RHN72893.1"/>
    <property type="gene ID" value="gene8659"/>
</dbReference>
<dbReference type="SUPFAM" id="SSF48452">
    <property type="entry name" value="TPR-like"/>
    <property type="match status" value="1"/>
</dbReference>
<dbReference type="EnsemblPlants" id="AES64803">
    <property type="protein sequence ID" value="AES64803"/>
    <property type="gene ID" value="MTR_2g030510"/>
</dbReference>
<feature type="region of interest" description="Disordered" evidence="8">
    <location>
        <begin position="276"/>
        <end position="389"/>
    </location>
</feature>
<dbReference type="GO" id="GO:0016740">
    <property type="term" value="F:transferase activity"/>
    <property type="evidence" value="ECO:0007669"/>
    <property type="project" value="UniProtKB-KW"/>
</dbReference>
<evidence type="ECO:0000256" key="4">
    <source>
        <dbReference type="ARBA" id="ARBA00023054"/>
    </source>
</evidence>
<evidence type="ECO:0000256" key="2">
    <source>
        <dbReference type="ARBA" id="ARBA00022737"/>
    </source>
</evidence>
<comment type="similarity">
    <text evidence="6">Belongs to the MS5 protein family.</text>
</comment>
<dbReference type="Pfam" id="PF00515">
    <property type="entry name" value="TPR_1"/>
    <property type="match status" value="1"/>
</dbReference>